<evidence type="ECO:0000313" key="3">
    <source>
        <dbReference type="Proteomes" id="UP001151760"/>
    </source>
</evidence>
<sequence length="199" mass="21247">MYVVVVVRGWYYDDDDDGGVIVDVGLSWVAAGEGWLARGGASEGDSWLDDISCCKFNNYSARTLCDVWGGGGANPFTQGTISSIPIGGSISPEGFLLPVLLLVVIIVTVVIVISLSDSFVDDVIPYPKLSFTIIKLLAQNPCIITDPLISRARLMASPKFEALEEVNVSSILLGNSIDEDFPSSFSAFGTMFGHKTANS</sequence>
<keyword evidence="1" id="KW-0472">Membrane</keyword>
<keyword evidence="1" id="KW-1133">Transmembrane helix</keyword>
<organism evidence="2 3">
    <name type="scientific">Tanacetum coccineum</name>
    <dbReference type="NCBI Taxonomy" id="301880"/>
    <lineage>
        <taxon>Eukaryota</taxon>
        <taxon>Viridiplantae</taxon>
        <taxon>Streptophyta</taxon>
        <taxon>Embryophyta</taxon>
        <taxon>Tracheophyta</taxon>
        <taxon>Spermatophyta</taxon>
        <taxon>Magnoliopsida</taxon>
        <taxon>eudicotyledons</taxon>
        <taxon>Gunneridae</taxon>
        <taxon>Pentapetalae</taxon>
        <taxon>asterids</taxon>
        <taxon>campanulids</taxon>
        <taxon>Asterales</taxon>
        <taxon>Asteraceae</taxon>
        <taxon>Asteroideae</taxon>
        <taxon>Anthemideae</taxon>
        <taxon>Anthemidinae</taxon>
        <taxon>Tanacetum</taxon>
    </lineage>
</organism>
<keyword evidence="3" id="KW-1185">Reference proteome</keyword>
<evidence type="ECO:0000256" key="1">
    <source>
        <dbReference type="SAM" id="Phobius"/>
    </source>
</evidence>
<proteinExistence type="predicted"/>
<protein>
    <submittedName>
        <fullName evidence="2">Uncharacterized protein</fullName>
    </submittedName>
</protein>
<reference evidence="2" key="1">
    <citation type="journal article" date="2022" name="Int. J. Mol. Sci.">
        <title>Draft Genome of Tanacetum Coccineum: Genomic Comparison of Closely Related Tanacetum-Family Plants.</title>
        <authorList>
            <person name="Yamashiro T."/>
            <person name="Shiraishi A."/>
            <person name="Nakayama K."/>
            <person name="Satake H."/>
        </authorList>
    </citation>
    <scope>NUCLEOTIDE SEQUENCE</scope>
</reference>
<comment type="caution">
    <text evidence="2">The sequence shown here is derived from an EMBL/GenBank/DDBJ whole genome shotgun (WGS) entry which is preliminary data.</text>
</comment>
<dbReference type="EMBL" id="BQNB010011761">
    <property type="protein sequence ID" value="GJS94813.1"/>
    <property type="molecule type" value="Genomic_DNA"/>
</dbReference>
<reference evidence="2" key="2">
    <citation type="submission" date="2022-01" db="EMBL/GenBank/DDBJ databases">
        <authorList>
            <person name="Yamashiro T."/>
            <person name="Shiraishi A."/>
            <person name="Satake H."/>
            <person name="Nakayama K."/>
        </authorList>
    </citation>
    <scope>NUCLEOTIDE SEQUENCE</scope>
</reference>
<evidence type="ECO:0000313" key="2">
    <source>
        <dbReference type="EMBL" id="GJS94813.1"/>
    </source>
</evidence>
<accession>A0ABQ4ZX59</accession>
<keyword evidence="1" id="KW-0812">Transmembrane</keyword>
<feature type="transmembrane region" description="Helical" evidence="1">
    <location>
        <begin position="95"/>
        <end position="115"/>
    </location>
</feature>
<name>A0ABQ4ZX59_9ASTR</name>
<gene>
    <name evidence="2" type="ORF">Tco_0801781</name>
</gene>
<dbReference type="Proteomes" id="UP001151760">
    <property type="component" value="Unassembled WGS sequence"/>
</dbReference>